<dbReference type="InterPro" id="IPR037923">
    <property type="entry name" value="HTH-like"/>
</dbReference>
<sequence length="279" mass="32900">MAHLPEHISFNYSDVFFCYHSAKSRVFDKFMNFHYLIYIYSGEMLVTQGEKTTVVRKGECVFLHRDQRILVVKQPSPDGEEYRGVFLVFRRNFLKSKMGVLADYASEFFENSKPDIPPIIQVPLKPNLKSLFLSLEPYFEFDVKPTPELMELKLYEGLLALLQTDKVFYKYLFNFHQSYKIDIEEFMNENYMCDMSLTRFAHSTGRSLTSFKRDFRKISPLSPEKWLINKRLEEAHNLIVNHHKKASEVYLQVGFKSLAHFSRAFKEKYGMNSSEIPAE</sequence>
<dbReference type="RefSeq" id="WP_087344129.1">
    <property type="nucleotide sequence ID" value="NZ_JAQMQD010000005.1"/>
</dbReference>
<reference evidence="6" key="1">
    <citation type="submission" date="2017-04" db="EMBL/GenBank/DDBJ databases">
        <title>Function of individual gut microbiota members based on whole genome sequencing of pure cultures obtained from chicken caecum.</title>
        <authorList>
            <person name="Medvecky M."/>
            <person name="Cejkova D."/>
            <person name="Polansky O."/>
            <person name="Karasova D."/>
            <person name="Kubasova T."/>
            <person name="Cizek A."/>
            <person name="Rychlik I."/>
        </authorList>
    </citation>
    <scope>NUCLEOTIDE SEQUENCE [LARGE SCALE GENOMIC DNA]</scope>
    <source>
        <strain evidence="6">An199</strain>
    </source>
</reference>
<dbReference type="GO" id="GO:0043565">
    <property type="term" value="F:sequence-specific DNA binding"/>
    <property type="evidence" value="ECO:0007669"/>
    <property type="project" value="InterPro"/>
</dbReference>
<dbReference type="GO" id="GO:0003700">
    <property type="term" value="F:DNA-binding transcription factor activity"/>
    <property type="evidence" value="ECO:0007669"/>
    <property type="project" value="InterPro"/>
</dbReference>
<dbReference type="PANTHER" id="PTHR43280:SF2">
    <property type="entry name" value="HTH-TYPE TRANSCRIPTIONAL REGULATOR EXSA"/>
    <property type="match status" value="1"/>
</dbReference>
<dbReference type="Gene3D" id="1.10.10.60">
    <property type="entry name" value="Homeodomain-like"/>
    <property type="match status" value="1"/>
</dbReference>
<dbReference type="PANTHER" id="PTHR43280">
    <property type="entry name" value="ARAC-FAMILY TRANSCRIPTIONAL REGULATOR"/>
    <property type="match status" value="1"/>
</dbReference>
<dbReference type="AlphaFoldDB" id="A0A1Y4IH94"/>
<keyword evidence="1" id="KW-0805">Transcription regulation</keyword>
<comment type="caution">
    <text evidence="5">The sequence shown here is derived from an EMBL/GenBank/DDBJ whole genome shotgun (WGS) entry which is preliminary data.</text>
</comment>
<evidence type="ECO:0000256" key="1">
    <source>
        <dbReference type="ARBA" id="ARBA00023015"/>
    </source>
</evidence>
<feature type="domain" description="HTH araC/xylS-type" evidence="4">
    <location>
        <begin position="181"/>
        <end position="279"/>
    </location>
</feature>
<keyword evidence="2" id="KW-0238">DNA-binding</keyword>
<dbReference type="EMBL" id="NFJX01000006">
    <property type="protein sequence ID" value="OUP19684.1"/>
    <property type="molecule type" value="Genomic_DNA"/>
</dbReference>
<dbReference type="SUPFAM" id="SSF51215">
    <property type="entry name" value="Regulatory protein AraC"/>
    <property type="match status" value="1"/>
</dbReference>
<name>A0A1Y4IH94_PARDI</name>
<dbReference type="InterPro" id="IPR009057">
    <property type="entry name" value="Homeodomain-like_sf"/>
</dbReference>
<dbReference type="SUPFAM" id="SSF46689">
    <property type="entry name" value="Homeodomain-like"/>
    <property type="match status" value="1"/>
</dbReference>
<dbReference type="Pfam" id="PF12833">
    <property type="entry name" value="HTH_18"/>
    <property type="match status" value="1"/>
</dbReference>
<evidence type="ECO:0000313" key="6">
    <source>
        <dbReference type="Proteomes" id="UP000195950"/>
    </source>
</evidence>
<dbReference type="SMART" id="SM00342">
    <property type="entry name" value="HTH_ARAC"/>
    <property type="match status" value="1"/>
</dbReference>
<protein>
    <recommendedName>
        <fullName evidence="4">HTH araC/xylS-type domain-containing protein</fullName>
    </recommendedName>
</protein>
<evidence type="ECO:0000256" key="2">
    <source>
        <dbReference type="ARBA" id="ARBA00023125"/>
    </source>
</evidence>
<dbReference type="Proteomes" id="UP000195950">
    <property type="component" value="Unassembled WGS sequence"/>
</dbReference>
<gene>
    <name evidence="5" type="ORF">B5F32_09245</name>
</gene>
<dbReference type="Pfam" id="PF22200">
    <property type="entry name" value="ExsA_N"/>
    <property type="match status" value="1"/>
</dbReference>
<keyword evidence="3" id="KW-0804">Transcription</keyword>
<evidence type="ECO:0000313" key="5">
    <source>
        <dbReference type="EMBL" id="OUP19684.1"/>
    </source>
</evidence>
<dbReference type="InterPro" id="IPR054015">
    <property type="entry name" value="ExsA-like_N"/>
</dbReference>
<accession>A0A1Y4IH94</accession>
<organism evidence="5 6">
    <name type="scientific">Parabacteroides distasonis</name>
    <dbReference type="NCBI Taxonomy" id="823"/>
    <lineage>
        <taxon>Bacteria</taxon>
        <taxon>Pseudomonadati</taxon>
        <taxon>Bacteroidota</taxon>
        <taxon>Bacteroidia</taxon>
        <taxon>Bacteroidales</taxon>
        <taxon>Tannerellaceae</taxon>
        <taxon>Parabacteroides</taxon>
    </lineage>
</organism>
<evidence type="ECO:0000256" key="3">
    <source>
        <dbReference type="ARBA" id="ARBA00023163"/>
    </source>
</evidence>
<proteinExistence type="predicted"/>
<evidence type="ECO:0000259" key="4">
    <source>
        <dbReference type="PROSITE" id="PS01124"/>
    </source>
</evidence>
<dbReference type="InterPro" id="IPR018060">
    <property type="entry name" value="HTH_AraC"/>
</dbReference>
<dbReference type="PROSITE" id="PS01124">
    <property type="entry name" value="HTH_ARAC_FAMILY_2"/>
    <property type="match status" value="1"/>
</dbReference>